<proteinExistence type="predicted"/>
<keyword evidence="6" id="KW-1185">Reference proteome</keyword>
<dbReference type="InterPro" id="IPR055442">
    <property type="entry name" value="Beta-prop_EML-like_2nd"/>
</dbReference>
<keyword evidence="2" id="KW-0677">Repeat</keyword>
<accession>A0A8S1XBP0</accession>
<organism evidence="5 6">
    <name type="scientific">Paramecium pentaurelia</name>
    <dbReference type="NCBI Taxonomy" id="43138"/>
    <lineage>
        <taxon>Eukaryota</taxon>
        <taxon>Sar</taxon>
        <taxon>Alveolata</taxon>
        <taxon>Ciliophora</taxon>
        <taxon>Intramacronucleata</taxon>
        <taxon>Oligohymenophorea</taxon>
        <taxon>Peniculida</taxon>
        <taxon>Parameciidae</taxon>
        <taxon>Paramecium</taxon>
    </lineage>
</organism>
<reference evidence="5" key="1">
    <citation type="submission" date="2021-01" db="EMBL/GenBank/DDBJ databases">
        <authorList>
            <consortium name="Genoscope - CEA"/>
            <person name="William W."/>
        </authorList>
    </citation>
    <scope>NUCLEOTIDE SEQUENCE</scope>
</reference>
<dbReference type="InterPro" id="IPR001680">
    <property type="entry name" value="WD40_rpt"/>
</dbReference>
<feature type="repeat" description="WD" evidence="3">
    <location>
        <begin position="492"/>
        <end position="533"/>
    </location>
</feature>
<dbReference type="EMBL" id="CAJJDO010000119">
    <property type="protein sequence ID" value="CAD8198460.1"/>
    <property type="molecule type" value="Genomic_DNA"/>
</dbReference>
<feature type="repeat" description="WD" evidence="3">
    <location>
        <begin position="450"/>
        <end position="491"/>
    </location>
</feature>
<protein>
    <recommendedName>
        <fullName evidence="4">EML-like second beta-propeller domain-containing protein</fullName>
    </recommendedName>
</protein>
<dbReference type="Pfam" id="PF00400">
    <property type="entry name" value="WD40"/>
    <property type="match status" value="2"/>
</dbReference>
<dbReference type="Pfam" id="PF23414">
    <property type="entry name" value="Beta-prop_EML_2"/>
    <property type="match status" value="1"/>
</dbReference>
<dbReference type="PANTHER" id="PTHR45333:SF1">
    <property type="entry name" value="CHROMOSOME UNDETERMINED SCAFFOLD_625, WHOLE GENOME SHOTGUN SEQUENCE"/>
    <property type="match status" value="1"/>
</dbReference>
<evidence type="ECO:0000256" key="1">
    <source>
        <dbReference type="ARBA" id="ARBA00022574"/>
    </source>
</evidence>
<dbReference type="CDD" id="cd00200">
    <property type="entry name" value="WD40"/>
    <property type="match status" value="1"/>
</dbReference>
<comment type="caution">
    <text evidence="5">The sequence shown here is derived from an EMBL/GenBank/DDBJ whole genome shotgun (WGS) entry which is preliminary data.</text>
</comment>
<evidence type="ECO:0000256" key="3">
    <source>
        <dbReference type="PROSITE-ProRule" id="PRU00221"/>
    </source>
</evidence>
<evidence type="ECO:0000256" key="2">
    <source>
        <dbReference type="ARBA" id="ARBA00022737"/>
    </source>
</evidence>
<dbReference type="PROSITE" id="PS00678">
    <property type="entry name" value="WD_REPEATS_1"/>
    <property type="match status" value="6"/>
</dbReference>
<keyword evidence="1 3" id="KW-0853">WD repeat</keyword>
<name>A0A8S1XBP0_9CILI</name>
<dbReference type="InterPro" id="IPR019775">
    <property type="entry name" value="WD40_repeat_CS"/>
</dbReference>
<feature type="repeat" description="WD" evidence="3">
    <location>
        <begin position="408"/>
        <end position="449"/>
    </location>
</feature>
<feature type="repeat" description="WD" evidence="3">
    <location>
        <begin position="660"/>
        <end position="692"/>
    </location>
</feature>
<feature type="repeat" description="WD" evidence="3">
    <location>
        <begin position="576"/>
        <end position="617"/>
    </location>
</feature>
<evidence type="ECO:0000259" key="4">
    <source>
        <dbReference type="Pfam" id="PF23414"/>
    </source>
</evidence>
<dbReference type="SMART" id="SM00320">
    <property type="entry name" value="WD40"/>
    <property type="match status" value="7"/>
</dbReference>
<evidence type="ECO:0000313" key="6">
    <source>
        <dbReference type="Proteomes" id="UP000689195"/>
    </source>
</evidence>
<dbReference type="AlphaFoldDB" id="A0A8S1XBP0"/>
<dbReference type="Proteomes" id="UP000689195">
    <property type="component" value="Unassembled WGS sequence"/>
</dbReference>
<feature type="domain" description="EML-like second beta-propeller" evidence="4">
    <location>
        <begin position="459"/>
        <end position="614"/>
    </location>
</feature>
<sequence>MNCTHHIQCPINFICIAPHKCQYQRKLCVQCINEHRVDIQHIVEINKFREMVIQKIKDYQFDKASELTKQRNNFISVLSQIEGILKKIWKQLTESIQQLYDMFEIQNKSYLNIINENTNLIEQHRTQLDELVLIFKGQKFQDWNAYQNSFLIKLENVKNWWGHEVEDFNERLKKQIKVFFPFNQQEFKQLSMLQPIEQKEDLCEILASIKYIDVQIFRLIIQMLKQEKITDFIRFLTIDENQKYFEKYIYQEKSHVSPFDKNKKLKDGKVSFQLVTKIIKQINEDDFNQNDYSSEIYNETKKALMNKISNEEKILEFLIFLIYLSTLDKKFMQSGENSLNLLIEMKVDLKQLGQKNIQTESMSIIQNLVEQQNQLELDQIYISEVNFLRKQILNYYLIDDSTQYLLKLQGHSEEVRQTCFSSDGTTIASCSDDQTIRLWDVQTGKQKSQIEGNCGQIKSVCFSPNDTILASGSDDQTIRLWDVKTGKQKQIFKGHTDQVRSVCYSPDGNTLASGSADKSIFLWDVNKKKLISKLGGHNGPVNSVCFSPDGNILASSSADKSIVLWEFKIGQQKYKLNGHQKSVFQVCFSPDGMTLASGSADKSIILWDVRTGKEKSILIGHCDVVRSVCFSPDGLALASGSYDQVIYIWDAKTGKCKSIFRQHYREVLTVCFSPDSTILASCSGDKFIHLWNALYPQDQSSFYLF</sequence>
<dbReference type="PROSITE" id="PS50294">
    <property type="entry name" value="WD_REPEATS_REGION"/>
    <property type="match status" value="7"/>
</dbReference>
<dbReference type="PROSITE" id="PS50082">
    <property type="entry name" value="WD_REPEATS_2"/>
    <property type="match status" value="7"/>
</dbReference>
<dbReference type="PANTHER" id="PTHR45333">
    <property type="entry name" value="MEMBRANE PROTEIN-RELATED"/>
    <property type="match status" value="1"/>
</dbReference>
<evidence type="ECO:0000313" key="5">
    <source>
        <dbReference type="EMBL" id="CAD8198460.1"/>
    </source>
</evidence>
<feature type="repeat" description="WD" evidence="3">
    <location>
        <begin position="618"/>
        <end position="659"/>
    </location>
</feature>
<gene>
    <name evidence="5" type="ORF">PPENT_87.1.T1190010</name>
</gene>
<feature type="repeat" description="WD" evidence="3">
    <location>
        <begin position="534"/>
        <end position="575"/>
    </location>
</feature>
<dbReference type="OrthoDB" id="1850764at2759"/>